<evidence type="ECO:0000256" key="1">
    <source>
        <dbReference type="SAM" id="MobiDB-lite"/>
    </source>
</evidence>
<dbReference type="EMBL" id="CABDUW010000743">
    <property type="protein sequence ID" value="VTJ74464.1"/>
    <property type="molecule type" value="Genomic_DNA"/>
</dbReference>
<feature type="region of interest" description="Disordered" evidence="1">
    <location>
        <begin position="82"/>
        <end position="164"/>
    </location>
</feature>
<reference evidence="2" key="1">
    <citation type="submission" date="2019-04" db="EMBL/GenBank/DDBJ databases">
        <authorList>
            <person name="Alioto T."/>
            <person name="Alioto T."/>
        </authorList>
    </citation>
    <scope>NUCLEOTIDE SEQUENCE [LARGE SCALE GENOMIC DNA]</scope>
</reference>
<sequence length="314" mass="32454">MDHFQAILAQVRTLLSSRQPRRVRALLDSLREEELLSGEYHRALLLEPDGEALARKISLTLLGKGALGSALPGGPWNRLLAPAAERGPGCRDQGGPAGSLTVPFSLQRKPQGGTQAERQEPGGRELSRCFPPCGPRELGPVGKERRPAGAAQIEGPKGRGARSLTRVGLGGSGHSGARLLGAVCLGAVVGAGAKRQLPATGRATAGPEKGLVRGEGSGFPLGSQAALPEDPTCLSSLPCAAVPFWPFLVPLASRSWGCESLTAVSACAPARGCASSSTGDWRMHRQRGPGESRLGLETAAVRCLLLAGRAPGPC</sequence>
<dbReference type="AlphaFoldDB" id="A0A5E4BXX2"/>
<organism evidence="2 3">
    <name type="scientific">Marmota monax</name>
    <name type="common">Woodchuck</name>
    <dbReference type="NCBI Taxonomy" id="9995"/>
    <lineage>
        <taxon>Eukaryota</taxon>
        <taxon>Metazoa</taxon>
        <taxon>Chordata</taxon>
        <taxon>Craniata</taxon>
        <taxon>Vertebrata</taxon>
        <taxon>Euteleostomi</taxon>
        <taxon>Mammalia</taxon>
        <taxon>Eutheria</taxon>
        <taxon>Euarchontoglires</taxon>
        <taxon>Glires</taxon>
        <taxon>Rodentia</taxon>
        <taxon>Sciuromorpha</taxon>
        <taxon>Sciuridae</taxon>
        <taxon>Xerinae</taxon>
        <taxon>Marmotini</taxon>
        <taxon>Marmota</taxon>
    </lineage>
</organism>
<evidence type="ECO:0000313" key="2">
    <source>
        <dbReference type="EMBL" id="VTJ74464.1"/>
    </source>
</evidence>
<keyword evidence="3" id="KW-1185">Reference proteome</keyword>
<protein>
    <submittedName>
        <fullName evidence="2">Uncharacterized protein</fullName>
    </submittedName>
</protein>
<comment type="caution">
    <text evidence="2">The sequence shown here is derived from an EMBL/GenBank/DDBJ whole genome shotgun (WGS) entry which is preliminary data.</text>
</comment>
<accession>A0A5E4BXX2</accession>
<feature type="compositionally biased region" description="Basic and acidic residues" evidence="1">
    <location>
        <begin position="117"/>
        <end position="127"/>
    </location>
</feature>
<proteinExistence type="predicted"/>
<gene>
    <name evidence="2" type="ORF">MONAX_5E041291</name>
</gene>
<dbReference type="Proteomes" id="UP000335636">
    <property type="component" value="Unassembled WGS sequence"/>
</dbReference>
<evidence type="ECO:0000313" key="3">
    <source>
        <dbReference type="Proteomes" id="UP000335636"/>
    </source>
</evidence>
<name>A0A5E4BXX2_MARMO</name>